<organism evidence="3 4">
    <name type="scientific">Zoogloea oleivorans</name>
    <dbReference type="NCBI Taxonomy" id="1552750"/>
    <lineage>
        <taxon>Bacteria</taxon>
        <taxon>Pseudomonadati</taxon>
        <taxon>Pseudomonadota</taxon>
        <taxon>Betaproteobacteria</taxon>
        <taxon>Rhodocyclales</taxon>
        <taxon>Zoogloeaceae</taxon>
        <taxon>Zoogloea</taxon>
    </lineage>
</organism>
<evidence type="ECO:0000313" key="3">
    <source>
        <dbReference type="EMBL" id="TYC50784.1"/>
    </source>
</evidence>
<feature type="domain" description="Antitoxin Xre-like helix-turn-helix" evidence="2">
    <location>
        <begin position="21"/>
        <end position="83"/>
    </location>
</feature>
<protein>
    <submittedName>
        <fullName evidence="3">DUF2384 domain-containing protein</fullName>
    </submittedName>
</protein>
<dbReference type="InterPro" id="IPR024467">
    <property type="entry name" value="Xre/MbcA/ParS-like_toxin-bd"/>
</dbReference>
<feature type="domain" description="Antitoxin Xre/MbcA/ParS-like toxin-binding" evidence="1">
    <location>
        <begin position="104"/>
        <end position="146"/>
    </location>
</feature>
<dbReference type="Pfam" id="PF20432">
    <property type="entry name" value="Xre-like-HTH"/>
    <property type="match status" value="1"/>
</dbReference>
<dbReference type="EMBL" id="SDKK01000048">
    <property type="protein sequence ID" value="TYC50784.1"/>
    <property type="molecule type" value="Genomic_DNA"/>
</dbReference>
<reference evidence="3 4" key="1">
    <citation type="submission" date="2019-01" db="EMBL/GenBank/DDBJ databases">
        <title>Zoogloea oleivorans genome sequencing and assembly.</title>
        <authorList>
            <person name="Tancsics A."/>
            <person name="Farkas M."/>
            <person name="Kriszt B."/>
            <person name="Maroti G."/>
            <person name="Horvath B."/>
        </authorList>
    </citation>
    <scope>NUCLEOTIDE SEQUENCE [LARGE SCALE GENOMIC DNA]</scope>
    <source>
        <strain evidence="3 4">Buc</strain>
    </source>
</reference>
<evidence type="ECO:0000313" key="4">
    <source>
        <dbReference type="Proteomes" id="UP000389128"/>
    </source>
</evidence>
<name>A0A6C2C9Y9_9RHOO</name>
<dbReference type="Pfam" id="PF09722">
    <property type="entry name" value="Xre_MbcA_ParS_C"/>
    <property type="match status" value="1"/>
</dbReference>
<keyword evidence="4" id="KW-1185">Reference proteome</keyword>
<dbReference type="GO" id="GO:0003677">
    <property type="term" value="F:DNA binding"/>
    <property type="evidence" value="ECO:0007669"/>
    <property type="project" value="InterPro"/>
</dbReference>
<sequence length="149" mass="16110">MTLEPDTVAFAKSLHRASPAERVSLIRAGVSASRIPELAVAMRVSRERLLGMLNLPDASIRRQARQGVMLSMEQSERVIGLARLIGQVAVMVEDSGGPKDFDAARWIGEWLEQPVPALEGGRPADYMETLTGQALVSNLLIQSQGGVFA</sequence>
<dbReference type="AlphaFoldDB" id="A0A6C2C9Y9"/>
<evidence type="ECO:0000259" key="1">
    <source>
        <dbReference type="Pfam" id="PF09722"/>
    </source>
</evidence>
<gene>
    <name evidence="3" type="ORF">ETQ85_24960</name>
</gene>
<proteinExistence type="predicted"/>
<dbReference type="InterPro" id="IPR046847">
    <property type="entry name" value="Xre-like_HTH"/>
</dbReference>
<evidence type="ECO:0000259" key="2">
    <source>
        <dbReference type="Pfam" id="PF20432"/>
    </source>
</evidence>
<dbReference type="Proteomes" id="UP000389128">
    <property type="component" value="Unassembled WGS sequence"/>
</dbReference>
<dbReference type="OrthoDB" id="5918037at2"/>
<comment type="caution">
    <text evidence="3">The sequence shown here is derived from an EMBL/GenBank/DDBJ whole genome shotgun (WGS) entry which is preliminary data.</text>
</comment>
<accession>A0A6C2C9Y9</accession>